<dbReference type="CDD" id="cd08070">
    <property type="entry name" value="MPN_like"/>
    <property type="match status" value="1"/>
</dbReference>
<dbReference type="PROSITE" id="PS50249">
    <property type="entry name" value="MPN"/>
    <property type="match status" value="1"/>
</dbReference>
<feature type="compositionally biased region" description="Basic and acidic residues" evidence="6">
    <location>
        <begin position="115"/>
        <end position="136"/>
    </location>
</feature>
<dbReference type="PANTHER" id="PTHR34858:SF1">
    <property type="entry name" value="CYSO-CYSTEINE PEPTIDASE"/>
    <property type="match status" value="1"/>
</dbReference>
<dbReference type="FunFam" id="3.40.140.10:FF:000085">
    <property type="entry name" value="Mov34/MPN/PAD-1 family protein"/>
    <property type="match status" value="1"/>
</dbReference>
<feature type="domain" description="MPN" evidence="7">
    <location>
        <begin position="1"/>
        <end position="121"/>
    </location>
</feature>
<feature type="region of interest" description="Disordered" evidence="6">
    <location>
        <begin position="115"/>
        <end position="152"/>
    </location>
</feature>
<evidence type="ECO:0000256" key="1">
    <source>
        <dbReference type="ARBA" id="ARBA00022670"/>
    </source>
</evidence>
<accession>A0A538SA03</accession>
<dbReference type="SUPFAM" id="SSF102712">
    <property type="entry name" value="JAB1/MPN domain"/>
    <property type="match status" value="1"/>
</dbReference>
<dbReference type="Proteomes" id="UP000317716">
    <property type="component" value="Unassembled WGS sequence"/>
</dbReference>
<keyword evidence="5" id="KW-0482">Metalloprotease</keyword>
<evidence type="ECO:0000259" key="7">
    <source>
        <dbReference type="PROSITE" id="PS50249"/>
    </source>
</evidence>
<keyword evidence="1" id="KW-0645">Protease</keyword>
<organism evidence="8 9">
    <name type="scientific">Eiseniibacteriota bacterium</name>
    <dbReference type="NCBI Taxonomy" id="2212470"/>
    <lineage>
        <taxon>Bacteria</taxon>
        <taxon>Candidatus Eiseniibacteriota</taxon>
    </lineage>
</organism>
<evidence type="ECO:0000313" key="9">
    <source>
        <dbReference type="Proteomes" id="UP000317716"/>
    </source>
</evidence>
<dbReference type="GO" id="GO:0006508">
    <property type="term" value="P:proteolysis"/>
    <property type="evidence" value="ECO:0007669"/>
    <property type="project" value="UniProtKB-KW"/>
</dbReference>
<dbReference type="InterPro" id="IPR051929">
    <property type="entry name" value="VirAsm_ModProt"/>
</dbReference>
<evidence type="ECO:0000256" key="3">
    <source>
        <dbReference type="ARBA" id="ARBA00022801"/>
    </source>
</evidence>
<evidence type="ECO:0000256" key="5">
    <source>
        <dbReference type="ARBA" id="ARBA00023049"/>
    </source>
</evidence>
<evidence type="ECO:0000256" key="4">
    <source>
        <dbReference type="ARBA" id="ARBA00022833"/>
    </source>
</evidence>
<evidence type="ECO:0000313" key="8">
    <source>
        <dbReference type="EMBL" id="TMQ48204.1"/>
    </source>
</evidence>
<dbReference type="InterPro" id="IPR037518">
    <property type="entry name" value="MPN"/>
</dbReference>
<gene>
    <name evidence="8" type="ORF">E6K72_13310</name>
</gene>
<dbReference type="InterPro" id="IPR000555">
    <property type="entry name" value="JAMM/MPN+_dom"/>
</dbReference>
<comment type="caution">
    <text evidence="8">The sequence shown here is derived from an EMBL/GenBank/DDBJ whole genome shotgun (WGS) entry which is preliminary data.</text>
</comment>
<keyword evidence="4" id="KW-0862">Zinc</keyword>
<dbReference type="GO" id="GO:0008270">
    <property type="term" value="F:zinc ion binding"/>
    <property type="evidence" value="ECO:0007669"/>
    <property type="project" value="TreeGrafter"/>
</dbReference>
<keyword evidence="2" id="KW-0479">Metal-binding</keyword>
<dbReference type="PANTHER" id="PTHR34858">
    <property type="entry name" value="CYSO-CYSTEINE PEPTIDASE"/>
    <property type="match status" value="1"/>
</dbReference>
<sequence length="152" mass="17115">MSERIHAHLCRAYPDEGCGVLLGRDGEGRREVVEIVAVENRREESRHNRYLIAPEQFLFADRAARGAGLDVIGFFHSHPDHPARPSAFDLEHAWPYYSYLIVGVTRGQAGEGRSWRLAEDRSRFEEETVEVRDTHSEPSGGPDRTTSGGDRA</sequence>
<dbReference type="GO" id="GO:0008235">
    <property type="term" value="F:metalloexopeptidase activity"/>
    <property type="evidence" value="ECO:0007669"/>
    <property type="project" value="TreeGrafter"/>
</dbReference>
<name>A0A538SA03_UNCEI</name>
<keyword evidence="3" id="KW-0378">Hydrolase</keyword>
<proteinExistence type="predicted"/>
<dbReference type="Pfam" id="PF14464">
    <property type="entry name" value="Prok-JAB"/>
    <property type="match status" value="1"/>
</dbReference>
<dbReference type="InterPro" id="IPR028090">
    <property type="entry name" value="JAB_dom_prok"/>
</dbReference>
<dbReference type="EMBL" id="VBOS01000492">
    <property type="protein sequence ID" value="TMQ48204.1"/>
    <property type="molecule type" value="Genomic_DNA"/>
</dbReference>
<protein>
    <submittedName>
        <fullName evidence="8">M67 family metallopeptidase</fullName>
    </submittedName>
</protein>
<dbReference type="AlphaFoldDB" id="A0A538SA03"/>
<dbReference type="SMART" id="SM00232">
    <property type="entry name" value="JAB_MPN"/>
    <property type="match status" value="1"/>
</dbReference>
<evidence type="ECO:0000256" key="2">
    <source>
        <dbReference type="ARBA" id="ARBA00022723"/>
    </source>
</evidence>
<reference evidence="8 9" key="1">
    <citation type="journal article" date="2019" name="Nat. Microbiol.">
        <title>Mediterranean grassland soil C-N compound turnover is dependent on rainfall and depth, and is mediated by genomically divergent microorganisms.</title>
        <authorList>
            <person name="Diamond S."/>
            <person name="Andeer P.F."/>
            <person name="Li Z."/>
            <person name="Crits-Christoph A."/>
            <person name="Burstein D."/>
            <person name="Anantharaman K."/>
            <person name="Lane K.R."/>
            <person name="Thomas B.C."/>
            <person name="Pan C."/>
            <person name="Northen T.R."/>
            <person name="Banfield J.F."/>
        </authorList>
    </citation>
    <scope>NUCLEOTIDE SEQUENCE [LARGE SCALE GENOMIC DNA]</scope>
    <source>
        <strain evidence="8">WS_2</strain>
    </source>
</reference>
<dbReference type="Gene3D" id="3.40.140.10">
    <property type="entry name" value="Cytidine Deaminase, domain 2"/>
    <property type="match status" value="1"/>
</dbReference>
<evidence type="ECO:0000256" key="6">
    <source>
        <dbReference type="SAM" id="MobiDB-lite"/>
    </source>
</evidence>